<accession>A0A9N9KVT1</accession>
<dbReference type="PROSITE" id="PS50089">
    <property type="entry name" value="ZF_RING_2"/>
    <property type="match status" value="1"/>
</dbReference>
<evidence type="ECO:0000313" key="7">
    <source>
        <dbReference type="EMBL" id="CAG8954016.1"/>
    </source>
</evidence>
<dbReference type="EMBL" id="CAJVRL010000055">
    <property type="protein sequence ID" value="CAG8954016.1"/>
    <property type="molecule type" value="Genomic_DNA"/>
</dbReference>
<dbReference type="InterPro" id="IPR027370">
    <property type="entry name" value="Znf-RING_euk"/>
</dbReference>
<sequence length="247" mass="27278">MRPDTINRLSQPKRRSSESERPPNRSESSRTSVMLKATRRSSQTIKPPIKPRQRKSSDTAKHLDVFQRLSQPKKRPSATRNPVEPSNSGQRGFQTTRELPKYQHKNTRNCAVCMNSMDEVKVCLATSCGHAYCRPCIVAGLRSALSSRELFKCCGTRVSVKNAKGILPPSLIEPYKALVTELTTPNPTYCSKSTCGIFIHPATIKGPTATCPGSSAKTCGARTGKAGYGSGKRKRLEELSYLWTYGK</sequence>
<protein>
    <recommendedName>
        <fullName evidence="6">RING-type domain-containing protein</fullName>
    </recommendedName>
</protein>
<evidence type="ECO:0000256" key="1">
    <source>
        <dbReference type="ARBA" id="ARBA00022723"/>
    </source>
</evidence>
<feature type="region of interest" description="Disordered" evidence="5">
    <location>
        <begin position="1"/>
        <end position="100"/>
    </location>
</feature>
<keyword evidence="2 4" id="KW-0863">Zinc-finger</keyword>
<dbReference type="Proteomes" id="UP000696280">
    <property type="component" value="Unassembled WGS sequence"/>
</dbReference>
<keyword evidence="1" id="KW-0479">Metal-binding</keyword>
<dbReference type="AlphaFoldDB" id="A0A9N9KVT1"/>
<evidence type="ECO:0000256" key="5">
    <source>
        <dbReference type="SAM" id="MobiDB-lite"/>
    </source>
</evidence>
<feature type="compositionally biased region" description="Basic and acidic residues" evidence="5">
    <location>
        <begin position="15"/>
        <end position="28"/>
    </location>
</feature>
<keyword evidence="8" id="KW-1185">Reference proteome</keyword>
<dbReference type="InterPro" id="IPR013083">
    <property type="entry name" value="Znf_RING/FYVE/PHD"/>
</dbReference>
<comment type="caution">
    <text evidence="7">The sequence shown here is derived from an EMBL/GenBank/DDBJ whole genome shotgun (WGS) entry which is preliminary data.</text>
</comment>
<dbReference type="PROSITE" id="PS00518">
    <property type="entry name" value="ZF_RING_1"/>
    <property type="match status" value="1"/>
</dbReference>
<dbReference type="OrthoDB" id="10009520at2759"/>
<evidence type="ECO:0000256" key="2">
    <source>
        <dbReference type="ARBA" id="ARBA00022771"/>
    </source>
</evidence>
<dbReference type="Pfam" id="PF13445">
    <property type="entry name" value="zf-RING_UBOX"/>
    <property type="match status" value="1"/>
</dbReference>
<name>A0A9N9KVT1_9HELO</name>
<dbReference type="InterPro" id="IPR017907">
    <property type="entry name" value="Znf_RING_CS"/>
</dbReference>
<keyword evidence="3" id="KW-0862">Zinc</keyword>
<feature type="compositionally biased region" description="Basic and acidic residues" evidence="5">
    <location>
        <begin position="55"/>
        <end position="65"/>
    </location>
</feature>
<dbReference type="SUPFAM" id="SSF57850">
    <property type="entry name" value="RING/U-box"/>
    <property type="match status" value="1"/>
</dbReference>
<feature type="compositionally biased region" description="Polar residues" evidence="5">
    <location>
        <begin position="78"/>
        <end position="97"/>
    </location>
</feature>
<evidence type="ECO:0000256" key="3">
    <source>
        <dbReference type="ARBA" id="ARBA00022833"/>
    </source>
</evidence>
<gene>
    <name evidence="7" type="ORF">HYFRA_00009116</name>
</gene>
<dbReference type="GO" id="GO:0008270">
    <property type="term" value="F:zinc ion binding"/>
    <property type="evidence" value="ECO:0007669"/>
    <property type="project" value="UniProtKB-KW"/>
</dbReference>
<evidence type="ECO:0000256" key="4">
    <source>
        <dbReference type="PROSITE-ProRule" id="PRU00175"/>
    </source>
</evidence>
<reference evidence="7" key="1">
    <citation type="submission" date="2021-07" db="EMBL/GenBank/DDBJ databases">
        <authorList>
            <person name="Durling M."/>
        </authorList>
    </citation>
    <scope>NUCLEOTIDE SEQUENCE</scope>
</reference>
<dbReference type="InterPro" id="IPR001841">
    <property type="entry name" value="Znf_RING"/>
</dbReference>
<dbReference type="Gene3D" id="3.30.40.10">
    <property type="entry name" value="Zinc/RING finger domain, C3HC4 (zinc finger)"/>
    <property type="match status" value="1"/>
</dbReference>
<organism evidence="7 8">
    <name type="scientific">Hymenoscyphus fraxineus</name>
    <dbReference type="NCBI Taxonomy" id="746836"/>
    <lineage>
        <taxon>Eukaryota</taxon>
        <taxon>Fungi</taxon>
        <taxon>Dikarya</taxon>
        <taxon>Ascomycota</taxon>
        <taxon>Pezizomycotina</taxon>
        <taxon>Leotiomycetes</taxon>
        <taxon>Helotiales</taxon>
        <taxon>Helotiaceae</taxon>
        <taxon>Hymenoscyphus</taxon>
    </lineage>
</organism>
<proteinExistence type="predicted"/>
<feature type="domain" description="RING-type" evidence="6">
    <location>
        <begin position="110"/>
        <end position="153"/>
    </location>
</feature>
<evidence type="ECO:0000313" key="8">
    <source>
        <dbReference type="Proteomes" id="UP000696280"/>
    </source>
</evidence>
<evidence type="ECO:0000259" key="6">
    <source>
        <dbReference type="PROSITE" id="PS50089"/>
    </source>
</evidence>